<organism evidence="2 3">
    <name type="scientific">Paenibacillus chartarius</name>
    <dbReference type="NCBI Taxonomy" id="747481"/>
    <lineage>
        <taxon>Bacteria</taxon>
        <taxon>Bacillati</taxon>
        <taxon>Bacillota</taxon>
        <taxon>Bacilli</taxon>
        <taxon>Bacillales</taxon>
        <taxon>Paenibacillaceae</taxon>
        <taxon>Paenibacillus</taxon>
    </lineage>
</organism>
<comment type="caution">
    <text evidence="2">The sequence shown here is derived from an EMBL/GenBank/DDBJ whole genome shotgun (WGS) entry which is preliminary data.</text>
</comment>
<evidence type="ECO:0000313" key="3">
    <source>
        <dbReference type="Proteomes" id="UP001589776"/>
    </source>
</evidence>
<dbReference type="EMBL" id="JBHLWN010000098">
    <property type="protein sequence ID" value="MFC0215564.1"/>
    <property type="molecule type" value="Genomic_DNA"/>
</dbReference>
<accession>A0ABV6DSD8</accession>
<keyword evidence="1" id="KW-1133">Transmembrane helix</keyword>
<name>A0ABV6DSD8_9BACL</name>
<proteinExistence type="predicted"/>
<keyword evidence="1" id="KW-0812">Transmembrane</keyword>
<reference evidence="2 3" key="1">
    <citation type="submission" date="2024-09" db="EMBL/GenBank/DDBJ databases">
        <authorList>
            <person name="Sun Q."/>
            <person name="Mori K."/>
        </authorList>
    </citation>
    <scope>NUCLEOTIDE SEQUENCE [LARGE SCALE GENOMIC DNA]</scope>
    <source>
        <strain evidence="2 3">CCM 7759</strain>
    </source>
</reference>
<keyword evidence="3" id="KW-1185">Reference proteome</keyword>
<evidence type="ECO:0000313" key="2">
    <source>
        <dbReference type="EMBL" id="MFC0215564.1"/>
    </source>
</evidence>
<feature type="transmembrane region" description="Helical" evidence="1">
    <location>
        <begin position="20"/>
        <end position="40"/>
    </location>
</feature>
<feature type="transmembrane region" description="Helical" evidence="1">
    <location>
        <begin position="49"/>
        <end position="70"/>
    </location>
</feature>
<evidence type="ECO:0000256" key="1">
    <source>
        <dbReference type="SAM" id="Phobius"/>
    </source>
</evidence>
<dbReference type="Proteomes" id="UP001589776">
    <property type="component" value="Unassembled WGS sequence"/>
</dbReference>
<protein>
    <submittedName>
        <fullName evidence="2">Sigma-Y antisigma factor component</fullName>
    </submittedName>
</protein>
<gene>
    <name evidence="2" type="ORF">ACFFK0_24520</name>
</gene>
<dbReference type="RefSeq" id="WP_377473014.1">
    <property type="nucleotide sequence ID" value="NZ_JBHLWN010000098.1"/>
</dbReference>
<sequence length="83" mass="9575">MGWNSVAWAAVQTPGAGEPSIWILVPVAVILLTQSTLLFLDARKRGANAWFWGIIGLIQAPLPTIFYLLLVRKVYKRWRWRRR</sequence>
<keyword evidence="1" id="KW-0472">Membrane</keyword>